<dbReference type="Pfam" id="PF00106">
    <property type="entry name" value="adh_short"/>
    <property type="match status" value="1"/>
</dbReference>
<accession>A0A9X2PE71</accession>
<dbReference type="InterPro" id="IPR002347">
    <property type="entry name" value="SDR_fam"/>
</dbReference>
<dbReference type="AlphaFoldDB" id="A0A9X2PE71"/>
<evidence type="ECO:0000313" key="5">
    <source>
        <dbReference type="Proteomes" id="UP001151088"/>
    </source>
</evidence>
<dbReference type="EMBL" id="JANTHZ010000001">
    <property type="protein sequence ID" value="MCS0494508.1"/>
    <property type="molecule type" value="Genomic_DNA"/>
</dbReference>
<keyword evidence="2" id="KW-0560">Oxidoreductase</keyword>
<dbReference type="SUPFAM" id="SSF51735">
    <property type="entry name" value="NAD(P)-binding Rossmann-fold domains"/>
    <property type="match status" value="1"/>
</dbReference>
<name>A0A9X2PE71_9HYPH</name>
<dbReference type="InterPro" id="IPR036291">
    <property type="entry name" value="NAD(P)-bd_dom_sf"/>
</dbReference>
<protein>
    <submittedName>
        <fullName evidence="4">SDR family NAD(P)-dependent oxidoreductase</fullName>
    </submittedName>
</protein>
<sequence>MNGRRILVTGASSGLGAALARHYARPDVALLLVARNAERLEAVAQDCRRRGALVTTAQLDVRDSVALARFVAEQDARVPIDTVFANAGVEASLGRMGEAETLPEVLAQIRTNFEGAVATVLPLLDSMRARGTGRVVLVSSLAGRMPLHDQPTYSATKAGLIAFGEALRPVLAQQGVRLTVACPGFVATGMSRGYEGWRPFEWSAERAAAAIAAAAERGARSVAFPLPLVALIGLSRFVPGVLREWVVRQFFAVGVRHPGGEVAMSDLRE</sequence>
<dbReference type="GO" id="GO:0016491">
    <property type="term" value="F:oxidoreductase activity"/>
    <property type="evidence" value="ECO:0007669"/>
    <property type="project" value="UniProtKB-KW"/>
</dbReference>
<dbReference type="Proteomes" id="UP001151088">
    <property type="component" value="Unassembled WGS sequence"/>
</dbReference>
<dbReference type="RefSeq" id="WP_258731468.1">
    <property type="nucleotide sequence ID" value="NZ_JANTHZ010000001.1"/>
</dbReference>
<dbReference type="PANTHER" id="PTHR44196:SF1">
    <property type="entry name" value="DEHYDROGENASE_REDUCTASE SDR FAMILY MEMBER 7B"/>
    <property type="match status" value="1"/>
</dbReference>
<comment type="caution">
    <text evidence="4">The sequence shown here is derived from an EMBL/GenBank/DDBJ whole genome shotgun (WGS) entry which is preliminary data.</text>
</comment>
<evidence type="ECO:0000313" key="4">
    <source>
        <dbReference type="EMBL" id="MCS0494508.1"/>
    </source>
</evidence>
<evidence type="ECO:0000256" key="3">
    <source>
        <dbReference type="RuleBase" id="RU000363"/>
    </source>
</evidence>
<proteinExistence type="inferred from homology"/>
<dbReference type="PRINTS" id="PR00080">
    <property type="entry name" value="SDRFAMILY"/>
</dbReference>
<reference evidence="4" key="1">
    <citation type="submission" date="2022-08" db="EMBL/GenBank/DDBJ databases">
        <authorList>
            <person name="Li F."/>
        </authorList>
    </citation>
    <scope>NUCLEOTIDE SEQUENCE</scope>
    <source>
        <strain evidence="4">MQZ15Z-1</strain>
    </source>
</reference>
<dbReference type="PROSITE" id="PS00061">
    <property type="entry name" value="ADH_SHORT"/>
    <property type="match status" value="1"/>
</dbReference>
<evidence type="ECO:0000256" key="2">
    <source>
        <dbReference type="ARBA" id="ARBA00023002"/>
    </source>
</evidence>
<evidence type="ECO:0000256" key="1">
    <source>
        <dbReference type="ARBA" id="ARBA00006484"/>
    </source>
</evidence>
<dbReference type="PANTHER" id="PTHR44196">
    <property type="entry name" value="DEHYDROGENASE/REDUCTASE SDR FAMILY MEMBER 7B"/>
    <property type="match status" value="1"/>
</dbReference>
<keyword evidence="5" id="KW-1185">Reference proteome</keyword>
<gene>
    <name evidence="4" type="ORF">NVS89_05310</name>
</gene>
<dbReference type="PRINTS" id="PR00081">
    <property type="entry name" value="GDHRDH"/>
</dbReference>
<dbReference type="Gene3D" id="3.40.50.720">
    <property type="entry name" value="NAD(P)-binding Rossmann-like Domain"/>
    <property type="match status" value="1"/>
</dbReference>
<comment type="similarity">
    <text evidence="1 3">Belongs to the short-chain dehydrogenases/reductases (SDR) family.</text>
</comment>
<organism evidence="4 5">
    <name type="scientific">Ancylobacter mangrovi</name>
    <dbReference type="NCBI Taxonomy" id="2972472"/>
    <lineage>
        <taxon>Bacteria</taxon>
        <taxon>Pseudomonadati</taxon>
        <taxon>Pseudomonadota</taxon>
        <taxon>Alphaproteobacteria</taxon>
        <taxon>Hyphomicrobiales</taxon>
        <taxon>Xanthobacteraceae</taxon>
        <taxon>Ancylobacter</taxon>
    </lineage>
</organism>
<dbReference type="GO" id="GO:0016020">
    <property type="term" value="C:membrane"/>
    <property type="evidence" value="ECO:0007669"/>
    <property type="project" value="TreeGrafter"/>
</dbReference>
<dbReference type="InterPro" id="IPR020904">
    <property type="entry name" value="Sc_DH/Rdtase_CS"/>
</dbReference>